<name>B3DZ53_METI4</name>
<dbReference type="HOGENOM" id="CLU_2494322_0_0_0"/>
<dbReference type="AlphaFoldDB" id="B3DZ53"/>
<gene>
    <name evidence="1" type="ordered locus">Minf_2091</name>
</gene>
<accession>B3DZ53</accession>
<dbReference type="Proteomes" id="UP000009149">
    <property type="component" value="Chromosome"/>
</dbReference>
<evidence type="ECO:0000313" key="1">
    <source>
        <dbReference type="EMBL" id="ACD84145.1"/>
    </source>
</evidence>
<evidence type="ECO:0000313" key="2">
    <source>
        <dbReference type="Proteomes" id="UP000009149"/>
    </source>
</evidence>
<dbReference type="EMBL" id="CP000975">
    <property type="protein sequence ID" value="ACD84145.1"/>
    <property type="molecule type" value="Genomic_DNA"/>
</dbReference>
<protein>
    <submittedName>
        <fullName evidence="1">Uncharacterized protein</fullName>
    </submittedName>
</protein>
<reference evidence="1 2" key="1">
    <citation type="journal article" date="2008" name="Biol. Direct">
        <title>Complete genome sequence of the extremely acidophilic methanotroph isolate V4, Methylacidiphilum infernorum, a representative of the bacterial phylum Verrucomicrobia.</title>
        <authorList>
            <person name="Hou S."/>
            <person name="Makarova K.S."/>
            <person name="Saw J.H."/>
            <person name="Senin P."/>
            <person name="Ly B.V."/>
            <person name="Zhou Z."/>
            <person name="Ren Y."/>
            <person name="Wang J."/>
            <person name="Galperin M.Y."/>
            <person name="Omelchenko M.V."/>
            <person name="Wolf Y.I."/>
            <person name="Yutin N."/>
            <person name="Koonin E.V."/>
            <person name="Stott M.B."/>
            <person name="Mountain B.W."/>
            <person name="Crowe M.A."/>
            <person name="Smirnova A.V."/>
            <person name="Dunfield P.F."/>
            <person name="Feng L."/>
            <person name="Wang L."/>
            <person name="Alam M."/>
        </authorList>
    </citation>
    <scope>NUCLEOTIDE SEQUENCE [LARGE SCALE GENOMIC DNA]</scope>
    <source>
        <strain evidence="2">Isolate V4</strain>
    </source>
</reference>
<sequence>MPPGPGIVRGGKRSFRGYSYIDTRQVFYLFKKKSSSKENGFLNKEGQQAKLPFSSCILEEEETNSFIYFLNDSTPFPVQNFFKDFF</sequence>
<dbReference type="KEGG" id="min:Minf_2091"/>
<organism evidence="1 2">
    <name type="scientific">Methylacidiphilum infernorum (isolate V4)</name>
    <name type="common">Methylokorus infernorum (strain V4)</name>
    <dbReference type="NCBI Taxonomy" id="481448"/>
    <lineage>
        <taxon>Bacteria</taxon>
        <taxon>Pseudomonadati</taxon>
        <taxon>Verrucomicrobiota</taxon>
        <taxon>Methylacidiphilae</taxon>
        <taxon>Methylacidiphilales</taxon>
        <taxon>Methylacidiphilaceae</taxon>
        <taxon>Methylacidiphilum (ex Ratnadevi et al. 2023)</taxon>
    </lineage>
</organism>
<proteinExistence type="predicted"/>